<dbReference type="AlphaFoldDB" id="A0A195CU36"/>
<protein>
    <submittedName>
        <fullName evidence="1">Uncharacterized protein</fullName>
    </submittedName>
</protein>
<evidence type="ECO:0000313" key="2">
    <source>
        <dbReference type="Proteomes" id="UP000078542"/>
    </source>
</evidence>
<dbReference type="Proteomes" id="UP000078542">
    <property type="component" value="Unassembled WGS sequence"/>
</dbReference>
<keyword evidence="2" id="KW-1185">Reference proteome</keyword>
<proteinExistence type="predicted"/>
<gene>
    <name evidence="1" type="ORF">ALC62_04963</name>
</gene>
<accession>A0A195CU36</accession>
<reference evidence="1 2" key="1">
    <citation type="submission" date="2016-03" db="EMBL/GenBank/DDBJ databases">
        <title>Cyphomyrmex costatus WGS genome.</title>
        <authorList>
            <person name="Nygaard S."/>
            <person name="Hu H."/>
            <person name="Boomsma J."/>
            <person name="Zhang G."/>
        </authorList>
    </citation>
    <scope>NUCLEOTIDE SEQUENCE [LARGE SCALE GENOMIC DNA]</scope>
    <source>
        <strain evidence="1">MS0001</strain>
        <tissue evidence="1">Whole body</tissue>
    </source>
</reference>
<organism evidence="1 2">
    <name type="scientific">Cyphomyrmex costatus</name>
    <dbReference type="NCBI Taxonomy" id="456900"/>
    <lineage>
        <taxon>Eukaryota</taxon>
        <taxon>Metazoa</taxon>
        <taxon>Ecdysozoa</taxon>
        <taxon>Arthropoda</taxon>
        <taxon>Hexapoda</taxon>
        <taxon>Insecta</taxon>
        <taxon>Pterygota</taxon>
        <taxon>Neoptera</taxon>
        <taxon>Endopterygota</taxon>
        <taxon>Hymenoptera</taxon>
        <taxon>Apocrita</taxon>
        <taxon>Aculeata</taxon>
        <taxon>Formicoidea</taxon>
        <taxon>Formicidae</taxon>
        <taxon>Myrmicinae</taxon>
        <taxon>Cyphomyrmex</taxon>
    </lineage>
</organism>
<sequence>MRHSQCKHLRIDARFREKIVHVRAAGCVTYTRHPDGTLYVSSKTATWKCSHPCREAHLTGVDLLRAQDTSRNNHRRGTMFILRILVEARSIKRPSCR</sequence>
<evidence type="ECO:0000313" key="1">
    <source>
        <dbReference type="EMBL" id="KYN04198.1"/>
    </source>
</evidence>
<name>A0A195CU36_9HYME</name>
<dbReference type="EMBL" id="KQ977279">
    <property type="protein sequence ID" value="KYN04198.1"/>
    <property type="molecule type" value="Genomic_DNA"/>
</dbReference>